<feature type="transmembrane region" description="Helical" evidence="1">
    <location>
        <begin position="198"/>
        <end position="218"/>
    </location>
</feature>
<evidence type="ECO:0000313" key="3">
    <source>
        <dbReference type="Proteomes" id="UP000247569"/>
    </source>
</evidence>
<accession>A0A318KCJ0</accession>
<keyword evidence="1" id="KW-1133">Transmembrane helix</keyword>
<sequence length="229" mass="24390">MAENFLAAALVVITAVTLARTSLWRSEPQTRLLTVVLALFAVSGAATHPWVRDAVDTHLRLPGWVGMADDVVLLTAVCLMCAYLARIWGFDTVARIAVAAAPALALSLAVAYTLTTDSDRRHHYIGELSGPATVSGLIVSIGLLIATLAMFATVLVARPLSLTHLWFGVAAAAGLALAALRAAATIDPGRFADPYWSVRYTLATLFLLAVSAAGITNLRNKRRSRVRSR</sequence>
<dbReference type="Proteomes" id="UP000247569">
    <property type="component" value="Unassembled WGS sequence"/>
</dbReference>
<protein>
    <submittedName>
        <fullName evidence="2">Uncharacterized protein</fullName>
    </submittedName>
</protein>
<feature type="transmembrane region" description="Helical" evidence="1">
    <location>
        <begin position="6"/>
        <end position="23"/>
    </location>
</feature>
<reference evidence="2 3" key="1">
    <citation type="submission" date="2018-05" db="EMBL/GenBank/DDBJ databases">
        <title>Genomic Encyclopedia of Type Strains, Phase IV (KMG-IV): sequencing the most valuable type-strain genomes for metagenomic binning, comparative biology and taxonomic classification.</title>
        <authorList>
            <person name="Goeker M."/>
        </authorList>
    </citation>
    <scope>NUCLEOTIDE SEQUENCE [LARGE SCALE GENOMIC DNA]</scope>
    <source>
        <strain evidence="2 3">DSM 44704</strain>
    </source>
</reference>
<name>A0A318KCJ0_9NOCA</name>
<feature type="transmembrane region" description="Helical" evidence="1">
    <location>
        <begin position="96"/>
        <end position="114"/>
    </location>
</feature>
<dbReference type="AlphaFoldDB" id="A0A318KCJ0"/>
<keyword evidence="1" id="KW-0472">Membrane</keyword>
<feature type="transmembrane region" description="Helical" evidence="1">
    <location>
        <begin position="71"/>
        <end position="89"/>
    </location>
</feature>
<keyword evidence="3" id="KW-1185">Reference proteome</keyword>
<dbReference type="OrthoDB" id="9994802at2"/>
<feature type="transmembrane region" description="Helical" evidence="1">
    <location>
        <begin position="134"/>
        <end position="157"/>
    </location>
</feature>
<evidence type="ECO:0000313" key="2">
    <source>
        <dbReference type="EMBL" id="PXX69256.1"/>
    </source>
</evidence>
<feature type="transmembrane region" description="Helical" evidence="1">
    <location>
        <begin position="164"/>
        <end position="186"/>
    </location>
</feature>
<dbReference type="RefSeq" id="WP_040737855.1">
    <property type="nucleotide sequence ID" value="NZ_QJKF01000002.1"/>
</dbReference>
<organism evidence="2 3">
    <name type="scientific">Nocardia tenerifensis</name>
    <dbReference type="NCBI Taxonomy" id="228006"/>
    <lineage>
        <taxon>Bacteria</taxon>
        <taxon>Bacillati</taxon>
        <taxon>Actinomycetota</taxon>
        <taxon>Actinomycetes</taxon>
        <taxon>Mycobacteriales</taxon>
        <taxon>Nocardiaceae</taxon>
        <taxon>Nocardia</taxon>
    </lineage>
</organism>
<evidence type="ECO:0000256" key="1">
    <source>
        <dbReference type="SAM" id="Phobius"/>
    </source>
</evidence>
<feature type="transmembrane region" description="Helical" evidence="1">
    <location>
        <begin position="32"/>
        <end position="51"/>
    </location>
</feature>
<proteinExistence type="predicted"/>
<keyword evidence="1" id="KW-0812">Transmembrane</keyword>
<comment type="caution">
    <text evidence="2">The sequence shown here is derived from an EMBL/GenBank/DDBJ whole genome shotgun (WGS) entry which is preliminary data.</text>
</comment>
<dbReference type="EMBL" id="QJKF01000002">
    <property type="protein sequence ID" value="PXX69256.1"/>
    <property type="molecule type" value="Genomic_DNA"/>
</dbReference>
<gene>
    <name evidence="2" type="ORF">DFR70_102945</name>
</gene>